<dbReference type="Pfam" id="PF00884">
    <property type="entry name" value="Sulfatase"/>
    <property type="match status" value="1"/>
</dbReference>
<feature type="transmembrane region" description="Helical" evidence="1">
    <location>
        <begin position="166"/>
        <end position="185"/>
    </location>
</feature>
<dbReference type="Proteomes" id="UP000237466">
    <property type="component" value="Unassembled WGS sequence"/>
</dbReference>
<keyword evidence="4" id="KW-0378">Hydrolase</keyword>
<feature type="transmembrane region" description="Helical" evidence="1">
    <location>
        <begin position="15"/>
        <end position="36"/>
    </location>
</feature>
<feature type="transmembrane region" description="Helical" evidence="1">
    <location>
        <begin position="132"/>
        <end position="154"/>
    </location>
</feature>
<dbReference type="AlphaFoldDB" id="A0A2S3QWI3"/>
<dbReference type="InterPro" id="IPR012159">
    <property type="entry name" value="YejM-like"/>
</dbReference>
<organism evidence="4 5">
    <name type="scientific">Vibrio vulnificus</name>
    <dbReference type="NCBI Taxonomy" id="672"/>
    <lineage>
        <taxon>Bacteria</taxon>
        <taxon>Pseudomonadati</taxon>
        <taxon>Pseudomonadota</taxon>
        <taxon>Gammaproteobacteria</taxon>
        <taxon>Vibrionales</taxon>
        <taxon>Vibrionaceae</taxon>
        <taxon>Vibrio</taxon>
    </lineage>
</organism>
<gene>
    <name evidence="4" type="ORF">CRN52_24925</name>
</gene>
<dbReference type="EMBL" id="PDGH01000146">
    <property type="protein sequence ID" value="POB42227.1"/>
    <property type="molecule type" value="Genomic_DNA"/>
</dbReference>
<evidence type="ECO:0000259" key="2">
    <source>
        <dbReference type="Pfam" id="PF00884"/>
    </source>
</evidence>
<keyword evidence="1" id="KW-0472">Membrane</keyword>
<dbReference type="InterPro" id="IPR017850">
    <property type="entry name" value="Alkaline_phosphatase_core_sf"/>
</dbReference>
<dbReference type="CDD" id="cd16148">
    <property type="entry name" value="sulfatase_like"/>
    <property type="match status" value="1"/>
</dbReference>
<protein>
    <submittedName>
        <fullName evidence="4">Hydrolase</fullName>
    </submittedName>
</protein>
<dbReference type="Gene3D" id="3.40.720.10">
    <property type="entry name" value="Alkaline Phosphatase, subunit A"/>
    <property type="match status" value="1"/>
</dbReference>
<feature type="domain" description="Sulfatase N-terminal" evidence="2">
    <location>
        <begin position="255"/>
        <end position="526"/>
    </location>
</feature>
<feature type="domain" description="Inner membrane protein YejM N-terminal" evidence="3">
    <location>
        <begin position="5"/>
        <end position="247"/>
    </location>
</feature>
<dbReference type="InterPro" id="IPR000917">
    <property type="entry name" value="Sulfatase_N"/>
</dbReference>
<name>A0A2S3QWI3_VIBVL</name>
<proteinExistence type="predicted"/>
<feature type="transmembrane region" description="Helical" evidence="1">
    <location>
        <begin position="48"/>
        <end position="69"/>
    </location>
</feature>
<dbReference type="InterPro" id="IPR024588">
    <property type="entry name" value="YejM_N"/>
</dbReference>
<dbReference type="PANTHER" id="PTHR43751:SF3">
    <property type="entry name" value="SULFATASE N-TERMINAL DOMAIN-CONTAINING PROTEIN"/>
    <property type="match status" value="1"/>
</dbReference>
<dbReference type="SUPFAM" id="SSF53649">
    <property type="entry name" value="Alkaline phosphatase-like"/>
    <property type="match status" value="1"/>
</dbReference>
<dbReference type="InterPro" id="IPR052701">
    <property type="entry name" value="GAG_Ulvan_Degrading_Sulfatases"/>
</dbReference>
<sequence>MGFKKMLRKLSSNSAWLIAFFACFTVYLSIACYPFVLSSDPSQDLSGLQSFYLIATQLGWLGLLSLPIMQLSLPLTLLPTRLFKGIVITLAALLVIALKIDITVFQHYKFHINGLLIRMFFDGGNEVFNISWLSWLIFISEIAVMFIGLAIAVWLSKLLANSKLKFAFVALWFVMLLSSQMVHAYKNALYDNEVSQFTNNWPLYYPLTARSFMYKNGFVDEKIAAQNRVELKNVEGSQLDYPLEPVSLPTQTKQPNVLFILVDAWRHSDATAEIMPNVSQFAQKTANFSQHMSGGNSTQAGMFSLFYSLPATYWDSFYASQTAPVFMDSLQSAGYRMGIFGSASLTSPPLSRTVFKNVKDLRLKTPGTTQVERDARITEDFIAFEAQPSDQPYFGFLFYDSAHGTEFPEPEGAKFTPYWERVDHILLNNDFDAELYHNRYKNSLYYIDGLIGKVLSKIDLENTIVVITSDHGEEFNDNRMNYWGHSGNYSQAQIHVPLYIYAPGQTAKTYDYRTTHFDVVPTLMEMLFDNKINTADFSVGDNLFDATKSRDWFIAGSYYNYALVGQEMMMVVNPAGNSKQLNNQLKIVKDHKVPVNVIQQSLELMSRFYHKG</sequence>
<dbReference type="GO" id="GO:0016787">
    <property type="term" value="F:hydrolase activity"/>
    <property type="evidence" value="ECO:0007669"/>
    <property type="project" value="UniProtKB-KW"/>
</dbReference>
<evidence type="ECO:0000313" key="4">
    <source>
        <dbReference type="EMBL" id="POB42227.1"/>
    </source>
</evidence>
<reference evidence="4 5" key="1">
    <citation type="journal article" date="2018" name="Front. Microbiol.">
        <title>Phylogeny of Vibrio vulnificus from the Analysis of the Core-Genome: Implications for Intra-Species Taxonomy.</title>
        <authorList>
            <person name="Roig F.J."/>
            <person name="Gonzalez-Candelas F."/>
            <person name="Sanjuan E."/>
            <person name="Fouz B."/>
            <person name="Feil E.J."/>
            <person name="Llorens C."/>
            <person name="Baker-Austin C."/>
            <person name="Oliver J.D."/>
            <person name="Danin-Poleg Y."/>
            <person name="Gibas C.J."/>
            <person name="Kashi Y."/>
            <person name="Gulig P.A."/>
            <person name="Morrison S.S."/>
            <person name="Amaro C."/>
        </authorList>
    </citation>
    <scope>NUCLEOTIDE SEQUENCE [LARGE SCALE GENOMIC DNA]</scope>
    <source>
        <strain evidence="4 5">CECT4608</strain>
    </source>
</reference>
<evidence type="ECO:0000256" key="1">
    <source>
        <dbReference type="SAM" id="Phobius"/>
    </source>
</evidence>
<accession>A0A2S3QWI3</accession>
<dbReference type="PANTHER" id="PTHR43751">
    <property type="entry name" value="SULFATASE"/>
    <property type="match status" value="1"/>
</dbReference>
<dbReference type="PIRSF" id="PIRSF004950">
    <property type="entry name" value="Mmb_sulf_HI0842"/>
    <property type="match status" value="1"/>
</dbReference>
<feature type="transmembrane region" description="Helical" evidence="1">
    <location>
        <begin position="81"/>
        <end position="100"/>
    </location>
</feature>
<comment type="caution">
    <text evidence="4">The sequence shown here is derived from an EMBL/GenBank/DDBJ whole genome shotgun (WGS) entry which is preliminary data.</text>
</comment>
<evidence type="ECO:0000313" key="5">
    <source>
        <dbReference type="Proteomes" id="UP000237466"/>
    </source>
</evidence>
<keyword evidence="1" id="KW-1133">Transmembrane helix</keyword>
<dbReference type="PROSITE" id="PS51257">
    <property type="entry name" value="PROKAR_LIPOPROTEIN"/>
    <property type="match status" value="1"/>
</dbReference>
<evidence type="ECO:0000259" key="3">
    <source>
        <dbReference type="Pfam" id="PF11893"/>
    </source>
</evidence>
<keyword evidence="1" id="KW-0812">Transmembrane</keyword>
<dbReference type="Pfam" id="PF11893">
    <property type="entry name" value="DUF3413"/>
    <property type="match status" value="1"/>
</dbReference>